<accession>A0A0N7L7D8</accession>
<organism evidence="1 2">
    <name type="scientific">Plasmopara halstedii</name>
    <name type="common">Downy mildew of sunflower</name>
    <dbReference type="NCBI Taxonomy" id="4781"/>
    <lineage>
        <taxon>Eukaryota</taxon>
        <taxon>Sar</taxon>
        <taxon>Stramenopiles</taxon>
        <taxon>Oomycota</taxon>
        <taxon>Peronosporomycetes</taxon>
        <taxon>Peronosporales</taxon>
        <taxon>Peronosporaceae</taxon>
        <taxon>Plasmopara</taxon>
    </lineage>
</organism>
<sequence>MSALCVDRRATTHPAIPLNAASSNKDRLFQSAGKTREFIPDMEKHLSDSTQRQVLGLDRHLLMEVG</sequence>
<proteinExistence type="predicted"/>
<name>A0A0N7L7D8_PLAHL</name>
<evidence type="ECO:0000313" key="2">
    <source>
        <dbReference type="Proteomes" id="UP000054928"/>
    </source>
</evidence>
<dbReference type="RefSeq" id="XP_024583164.1">
    <property type="nucleotide sequence ID" value="XM_024717691.1"/>
</dbReference>
<dbReference type="AlphaFoldDB" id="A0A0N7L7D8"/>
<dbReference type="Proteomes" id="UP000054928">
    <property type="component" value="Unassembled WGS sequence"/>
</dbReference>
<dbReference type="GeneID" id="36398531"/>
<protein>
    <submittedName>
        <fullName evidence="1">Uncharacterized protein</fullName>
    </submittedName>
</protein>
<dbReference type="EMBL" id="CCYD01002371">
    <property type="protein sequence ID" value="CEG46795.1"/>
    <property type="molecule type" value="Genomic_DNA"/>
</dbReference>
<keyword evidence="2" id="KW-1185">Reference proteome</keyword>
<evidence type="ECO:0000313" key="1">
    <source>
        <dbReference type="EMBL" id="CEG46795.1"/>
    </source>
</evidence>
<reference evidence="2" key="1">
    <citation type="submission" date="2014-09" db="EMBL/GenBank/DDBJ databases">
        <authorList>
            <person name="Sharma Rahul"/>
            <person name="Thines Marco"/>
        </authorList>
    </citation>
    <scope>NUCLEOTIDE SEQUENCE [LARGE SCALE GENOMIC DNA]</scope>
</reference>